<sequence>MCKRFVSPH</sequence>
<reference evidence="1 2" key="2">
    <citation type="journal article" date="2011" name="PLoS Genet.">
        <title>Caenorhabditis briggsae recombinant inbred line genotypes reveal inter-strain incompatibility and the evolution of recombination.</title>
        <authorList>
            <person name="Ross J.A."/>
            <person name="Koboldt D.C."/>
            <person name="Staisch J.E."/>
            <person name="Chamberlin H.M."/>
            <person name="Gupta B.P."/>
            <person name="Miller R.D."/>
            <person name="Baird S.E."/>
            <person name="Haag E.S."/>
        </authorList>
    </citation>
    <scope>NUCLEOTIDE SEQUENCE [LARGE SCALE GENOMIC DNA]</scope>
    <source>
        <strain evidence="1 2">AF16</strain>
    </source>
</reference>
<dbReference type="RefSeq" id="XP_045098783.1">
    <property type="nucleotide sequence ID" value="XM_045236062.1"/>
</dbReference>
<keyword evidence="2" id="KW-1185">Reference proteome</keyword>
<dbReference type="Proteomes" id="UP000008549">
    <property type="component" value="Unassembled WGS sequence"/>
</dbReference>
<protein>
    <submittedName>
        <fullName evidence="1">Protein CBG26487</fullName>
    </submittedName>
</protein>
<reference evidence="1 2" key="1">
    <citation type="journal article" date="2003" name="PLoS Biol.">
        <title>The genome sequence of Caenorhabditis briggsae: a platform for comparative genomics.</title>
        <authorList>
            <person name="Stein L.D."/>
            <person name="Bao Z."/>
            <person name="Blasiar D."/>
            <person name="Blumenthal T."/>
            <person name="Brent M.R."/>
            <person name="Chen N."/>
            <person name="Chinwalla A."/>
            <person name="Clarke L."/>
            <person name="Clee C."/>
            <person name="Coghlan A."/>
            <person name="Coulson A."/>
            <person name="D'Eustachio P."/>
            <person name="Fitch D.H."/>
            <person name="Fulton L.A."/>
            <person name="Fulton R.E."/>
            <person name="Griffiths-Jones S."/>
            <person name="Harris T.W."/>
            <person name="Hillier L.W."/>
            <person name="Kamath R."/>
            <person name="Kuwabara P.E."/>
            <person name="Mardis E.R."/>
            <person name="Marra M.A."/>
            <person name="Miner T.L."/>
            <person name="Minx P."/>
            <person name="Mullikin J.C."/>
            <person name="Plumb R.W."/>
            <person name="Rogers J."/>
            <person name="Schein J.E."/>
            <person name="Sohrmann M."/>
            <person name="Spieth J."/>
            <person name="Stajich J.E."/>
            <person name="Wei C."/>
            <person name="Willey D."/>
            <person name="Wilson R.K."/>
            <person name="Durbin R."/>
            <person name="Waterston R.H."/>
        </authorList>
    </citation>
    <scope>NUCLEOTIDE SEQUENCE [LARGE SCALE GENOMIC DNA]</scope>
    <source>
        <strain evidence="1 2">AF16</strain>
    </source>
</reference>
<evidence type="ECO:0000313" key="1">
    <source>
        <dbReference type="EMBL" id="CAR99218.1"/>
    </source>
</evidence>
<proteinExistence type="predicted"/>
<name>B6IH38_CAEBR</name>
<dbReference type="CTD" id="68917965"/>
<dbReference type="InParanoid" id="B6IH38"/>
<evidence type="ECO:0000313" key="2">
    <source>
        <dbReference type="Proteomes" id="UP000008549"/>
    </source>
</evidence>
<gene>
    <name evidence="1" type="ORF">CBG26487</name>
    <name evidence="1" type="ORF">CBG_26487</name>
</gene>
<accession>B6IH38</accession>
<dbReference type="GeneID" id="68917965"/>
<dbReference type="KEGG" id="cbr:CBG_26487"/>
<dbReference type="EMBL" id="HE601100">
    <property type="protein sequence ID" value="CAR99218.1"/>
    <property type="molecule type" value="Genomic_DNA"/>
</dbReference>
<organism evidence="1 2">
    <name type="scientific">Caenorhabditis briggsae</name>
    <dbReference type="NCBI Taxonomy" id="6238"/>
    <lineage>
        <taxon>Eukaryota</taxon>
        <taxon>Metazoa</taxon>
        <taxon>Ecdysozoa</taxon>
        <taxon>Nematoda</taxon>
        <taxon>Chromadorea</taxon>
        <taxon>Rhabditida</taxon>
        <taxon>Rhabditina</taxon>
        <taxon>Rhabditomorpha</taxon>
        <taxon>Rhabditoidea</taxon>
        <taxon>Rhabditidae</taxon>
        <taxon>Peloderinae</taxon>
        <taxon>Caenorhabditis</taxon>
    </lineage>
</organism>